<protein>
    <recommendedName>
        <fullName evidence="1">Heterokaryon incompatibility domain-containing protein</fullName>
    </recommendedName>
</protein>
<reference evidence="3" key="1">
    <citation type="journal article" date="2017" name="Genome Biol. Evol.">
        <title>The complete genome sequence of the phytopathogenic fungus Sclerotinia sclerotiorum reveals insights into the genome architecture of broad host range pathogens.</title>
        <authorList>
            <person name="Derbyshire M."/>
            <person name="Denton-Giles M."/>
            <person name="Hegedus D."/>
            <person name="Seifbarghy S."/>
            <person name="Rollins J."/>
            <person name="van Kan J."/>
            <person name="Seidl M.F."/>
            <person name="Faino L."/>
            <person name="Mbengue M."/>
            <person name="Navaud O."/>
            <person name="Raffaele S."/>
            <person name="Hammond-Kosack K."/>
            <person name="Heard S."/>
            <person name="Oliver R."/>
        </authorList>
    </citation>
    <scope>NUCLEOTIDE SEQUENCE [LARGE SCALE GENOMIC DNA]</scope>
    <source>
        <strain evidence="3">ATCC 18683 / 1980 / Ss-1</strain>
    </source>
</reference>
<evidence type="ECO:0000313" key="2">
    <source>
        <dbReference type="EMBL" id="APA15988.1"/>
    </source>
</evidence>
<dbReference type="InterPro" id="IPR010730">
    <property type="entry name" value="HET"/>
</dbReference>
<sequence>MRLNSSESYSTTEYFVRQGCAVCRLILAIFQSPGYLPPSYIDPGRVMVSSTQQTLPWPKNCKSAEIVVLEPEQAGIQKFDIPVESHKINDSSGSTTSITLARRWLRDCINNHERCKSTIESNSRLPSRLLQISFSKTKHRYHVRLCTSTTLPHAKYATLSHVWGSTNFVKLLNSNLSYFQEDIPLSSLTKTFQDAVKVALKFGFHYLWIDSLCIIQDDANDWLKESALMADVYGGSSLNIAATGARDGNDGLFFGRDPDLIRMVNLMTSEYKQDGFGDNDCRRDNSRLLYVCVDRSMYRRTCRDSPLYQRAWIFQERFLSPRTIHFGRPQIIFECRTCSTVQSRKHDFRRAWSIVVEDYSKTKLTISSDKLVALSGIAKHFANKYSSEYLAGIWKEHLPHALVWSADDEHGTGPLPLRGPSWSWASRNGSIRYDRIYSFVKTPFDDRPSSWTASDFKILDVQVQTTTSDSYGHCLGGEMRIECVKLIDGTGVSDGVYPGRSSKTIPIGDESFSINYYFDDRREHSKIFLLKIFTRIVQERSEAIYQWTPEIQGRPSPPSSHANGIHDCEEGLIIAPVVGRKGTFTRIGIYHLPGYIGTLQAFEDARSKTESLQEDELSLYEQGSGVNEAGNQSYVITLI</sequence>
<organism evidence="2 3">
    <name type="scientific">Sclerotinia sclerotiorum (strain ATCC 18683 / 1980 / Ss-1)</name>
    <name type="common">White mold</name>
    <name type="synonym">Whetzelinia sclerotiorum</name>
    <dbReference type="NCBI Taxonomy" id="665079"/>
    <lineage>
        <taxon>Eukaryota</taxon>
        <taxon>Fungi</taxon>
        <taxon>Dikarya</taxon>
        <taxon>Ascomycota</taxon>
        <taxon>Pezizomycotina</taxon>
        <taxon>Leotiomycetes</taxon>
        <taxon>Helotiales</taxon>
        <taxon>Sclerotiniaceae</taxon>
        <taxon>Sclerotinia</taxon>
    </lineage>
</organism>
<dbReference type="PANTHER" id="PTHR33112:SF16">
    <property type="entry name" value="HETEROKARYON INCOMPATIBILITY DOMAIN-CONTAINING PROTEIN"/>
    <property type="match status" value="1"/>
</dbReference>
<dbReference type="VEuPathDB" id="FungiDB:sscle_16g107580"/>
<proteinExistence type="predicted"/>
<dbReference type="AlphaFoldDB" id="A0A1D9QM19"/>
<dbReference type="PANTHER" id="PTHR33112">
    <property type="entry name" value="DOMAIN PROTEIN, PUTATIVE-RELATED"/>
    <property type="match status" value="1"/>
</dbReference>
<name>A0A1D9QM19_SCLS1</name>
<feature type="domain" description="Heterokaryon incompatibility" evidence="1">
    <location>
        <begin position="156"/>
        <end position="316"/>
    </location>
</feature>
<evidence type="ECO:0000313" key="3">
    <source>
        <dbReference type="Proteomes" id="UP000177798"/>
    </source>
</evidence>
<evidence type="ECO:0000259" key="1">
    <source>
        <dbReference type="Pfam" id="PF06985"/>
    </source>
</evidence>
<dbReference type="OrthoDB" id="5362512at2759"/>
<dbReference type="EMBL" id="CP017829">
    <property type="protein sequence ID" value="APA15988.1"/>
    <property type="molecule type" value="Genomic_DNA"/>
</dbReference>
<accession>A0A1D9QM19</accession>
<gene>
    <name evidence="2" type="ORF">sscle_16g107580</name>
</gene>
<dbReference type="Pfam" id="PF06985">
    <property type="entry name" value="HET"/>
    <property type="match status" value="1"/>
</dbReference>
<dbReference type="Proteomes" id="UP000177798">
    <property type="component" value="Chromosome 16"/>
</dbReference>